<sequence>MTDPLCCAPTRGETSSVCPVCGTTGKPVKLITLKALLTPGALATLAPERAYRFCPDAGCDVVYFAGGHTYAQADVKVRVYQKDRSTDVPVCYCFGHTRAGLELARLDGHAEAITQSIQGHIKAGRCGCEVNNPQGSCCLGTVKGLVTRLRDAARAGAGAAL</sequence>
<dbReference type="Proteomes" id="UP000539473">
    <property type="component" value="Unassembled WGS sequence"/>
</dbReference>
<organism evidence="3 4">
    <name type="scientific">Deinococcus metalli</name>
    <dbReference type="NCBI Taxonomy" id="1141878"/>
    <lineage>
        <taxon>Bacteria</taxon>
        <taxon>Thermotogati</taxon>
        <taxon>Deinococcota</taxon>
        <taxon>Deinococci</taxon>
        <taxon>Deinococcales</taxon>
        <taxon>Deinococcaceae</taxon>
        <taxon>Deinococcus</taxon>
    </lineage>
</organism>
<dbReference type="Gene3D" id="1.10.10.1100">
    <property type="entry name" value="BFD-like [2Fe-2S]-binding domain"/>
    <property type="match status" value="1"/>
</dbReference>
<comment type="caution">
    <text evidence="3">The sequence shown here is derived from an EMBL/GenBank/DDBJ whole genome shotgun (WGS) entry which is preliminary data.</text>
</comment>
<dbReference type="AlphaFoldDB" id="A0A7W8KJA2"/>
<proteinExistence type="predicted"/>
<dbReference type="EMBL" id="BNAJ01000024">
    <property type="protein sequence ID" value="GHF65543.1"/>
    <property type="molecule type" value="Genomic_DNA"/>
</dbReference>
<dbReference type="RefSeq" id="WP_184116360.1">
    <property type="nucleotide sequence ID" value="NZ_BNAJ01000024.1"/>
</dbReference>
<dbReference type="InterPro" id="IPR041854">
    <property type="entry name" value="BFD-like_2Fe2S-bd_dom_sf"/>
</dbReference>
<reference evidence="3 4" key="3">
    <citation type="submission" date="2020-08" db="EMBL/GenBank/DDBJ databases">
        <title>Genomic Encyclopedia of Type Strains, Phase IV (KMG-IV): sequencing the most valuable type-strain genomes for metagenomic binning, comparative biology and taxonomic classification.</title>
        <authorList>
            <person name="Goeker M."/>
        </authorList>
    </citation>
    <scope>NUCLEOTIDE SEQUENCE [LARGE SCALE GENOMIC DNA]</scope>
    <source>
        <strain evidence="3 4">DSM 27521</strain>
    </source>
</reference>
<evidence type="ECO:0000259" key="1">
    <source>
        <dbReference type="Pfam" id="PF18423"/>
    </source>
</evidence>
<gene>
    <name evidence="2" type="ORF">GCM10017781_46560</name>
    <name evidence="3" type="ORF">HNQ07_004739</name>
</gene>
<keyword evidence="5" id="KW-1185">Reference proteome</keyword>
<reference evidence="2" key="1">
    <citation type="journal article" date="2014" name="Int. J. Syst. Evol. Microbiol.">
        <title>Complete genome of a new Firmicutes species belonging to the dominant human colonic microbiota ('Ruminococcus bicirculans') reveals two chromosomes and a selective capacity to utilize plant glucans.</title>
        <authorList>
            <consortium name="NISC Comparative Sequencing Program"/>
            <person name="Wegmann U."/>
            <person name="Louis P."/>
            <person name="Goesmann A."/>
            <person name="Henrissat B."/>
            <person name="Duncan S.H."/>
            <person name="Flint H.J."/>
        </authorList>
    </citation>
    <scope>NUCLEOTIDE SEQUENCE</scope>
    <source>
        <strain evidence="2">CGMCC 1.18437</strain>
    </source>
</reference>
<dbReference type="Pfam" id="PF18423">
    <property type="entry name" value="zf_CopZ"/>
    <property type="match status" value="1"/>
</dbReference>
<name>A0A7W8KJA2_9DEIO</name>
<dbReference type="EMBL" id="JACHFK010000024">
    <property type="protein sequence ID" value="MBB5379224.1"/>
    <property type="molecule type" value="Genomic_DNA"/>
</dbReference>
<evidence type="ECO:0000313" key="5">
    <source>
        <dbReference type="Proteomes" id="UP000619376"/>
    </source>
</evidence>
<evidence type="ECO:0000313" key="4">
    <source>
        <dbReference type="Proteomes" id="UP000539473"/>
    </source>
</evidence>
<evidence type="ECO:0000313" key="2">
    <source>
        <dbReference type="EMBL" id="GHF65543.1"/>
    </source>
</evidence>
<feature type="domain" description="CopZ zinc binding" evidence="1">
    <location>
        <begin position="16"/>
        <end position="76"/>
    </location>
</feature>
<evidence type="ECO:0000313" key="3">
    <source>
        <dbReference type="EMBL" id="MBB5379224.1"/>
    </source>
</evidence>
<reference evidence="2" key="4">
    <citation type="submission" date="2024-05" db="EMBL/GenBank/DDBJ databases">
        <authorList>
            <person name="Sun Q."/>
            <person name="Zhou Y."/>
        </authorList>
    </citation>
    <scope>NUCLEOTIDE SEQUENCE</scope>
    <source>
        <strain evidence="2">CGMCC 1.18437</strain>
    </source>
</reference>
<dbReference type="CDD" id="cd10141">
    <property type="entry name" value="CopZ-like_Fer2_BFD-like"/>
    <property type="match status" value="1"/>
</dbReference>
<reference evidence="5" key="2">
    <citation type="journal article" date="2019" name="Int. J. Syst. Evol. Microbiol.">
        <title>The Global Catalogue of Microorganisms (GCM) 10K type strain sequencing project: providing services to taxonomists for standard genome sequencing and annotation.</title>
        <authorList>
            <consortium name="The Broad Institute Genomics Platform"/>
            <consortium name="The Broad Institute Genome Sequencing Center for Infectious Disease"/>
            <person name="Wu L."/>
            <person name="Ma J."/>
        </authorList>
    </citation>
    <scope>NUCLEOTIDE SEQUENCE [LARGE SCALE GENOMIC DNA]</scope>
    <source>
        <strain evidence="5">CGMCC 1.18437</strain>
    </source>
</reference>
<dbReference type="InterPro" id="IPR040890">
    <property type="entry name" value="Znf_CopZ"/>
</dbReference>
<dbReference type="Gene3D" id="2.20.25.270">
    <property type="match status" value="1"/>
</dbReference>
<protein>
    <submittedName>
        <fullName evidence="2">(2Fe-2S)-binding protein</fullName>
    </submittedName>
</protein>
<accession>A0A7W8KJA2</accession>
<dbReference type="Proteomes" id="UP000619376">
    <property type="component" value="Unassembled WGS sequence"/>
</dbReference>
<dbReference type="NCBIfam" id="NF047645">
    <property type="entry name" value="CopZ_Nterm_CC"/>
    <property type="match status" value="1"/>
</dbReference>